<name>A0A0K2TJN4_LEPSM</name>
<accession>A0A0K2TJN4</accession>
<evidence type="ECO:0000313" key="1">
    <source>
        <dbReference type="EMBL" id="CDW25726.1"/>
    </source>
</evidence>
<organism evidence="1">
    <name type="scientific">Lepeophtheirus salmonis</name>
    <name type="common">Salmon louse</name>
    <name type="synonym">Caligus salmonis</name>
    <dbReference type="NCBI Taxonomy" id="72036"/>
    <lineage>
        <taxon>Eukaryota</taxon>
        <taxon>Metazoa</taxon>
        <taxon>Ecdysozoa</taxon>
        <taxon>Arthropoda</taxon>
        <taxon>Crustacea</taxon>
        <taxon>Multicrustacea</taxon>
        <taxon>Hexanauplia</taxon>
        <taxon>Copepoda</taxon>
        <taxon>Siphonostomatoida</taxon>
        <taxon>Caligidae</taxon>
        <taxon>Lepeophtheirus</taxon>
    </lineage>
</organism>
<reference evidence="1" key="1">
    <citation type="submission" date="2014-05" db="EMBL/GenBank/DDBJ databases">
        <authorList>
            <person name="Chronopoulou M."/>
        </authorList>
    </citation>
    <scope>NUCLEOTIDE SEQUENCE</scope>
    <source>
        <tissue evidence="1">Whole organism</tissue>
    </source>
</reference>
<dbReference type="EMBL" id="HACA01008365">
    <property type="protein sequence ID" value="CDW25726.1"/>
    <property type="molecule type" value="Transcribed_RNA"/>
</dbReference>
<sequence length="81" mass="8921">MPSTITHVDIPTHWLYCIPPRQTTGCNLTSTHVISSNTASTIAAVHIAHGLCCVSTRLTNVLEPTTNFHGLKFIEDCKKFK</sequence>
<proteinExistence type="predicted"/>
<dbReference type="AlphaFoldDB" id="A0A0K2TJN4"/>
<protein>
    <submittedName>
        <fullName evidence="1">Uncharacterized protein</fullName>
    </submittedName>
</protein>